<dbReference type="GO" id="GO:0005886">
    <property type="term" value="C:plasma membrane"/>
    <property type="evidence" value="ECO:0007669"/>
    <property type="project" value="UniProtKB-SubCell"/>
</dbReference>
<keyword evidence="10" id="KW-1185">Reference proteome</keyword>
<protein>
    <submittedName>
        <fullName evidence="9">MFS transporter</fullName>
    </submittedName>
</protein>
<feature type="transmembrane region" description="Helical" evidence="7">
    <location>
        <begin position="404"/>
        <end position="423"/>
    </location>
</feature>
<evidence type="ECO:0000313" key="9">
    <source>
        <dbReference type="EMBL" id="NUW39534.1"/>
    </source>
</evidence>
<dbReference type="CDD" id="cd17321">
    <property type="entry name" value="MFS_MMR_MDR_like"/>
    <property type="match status" value="1"/>
</dbReference>
<evidence type="ECO:0000256" key="5">
    <source>
        <dbReference type="ARBA" id="ARBA00022989"/>
    </source>
</evidence>
<proteinExistence type="predicted"/>
<dbReference type="SUPFAM" id="SSF103473">
    <property type="entry name" value="MFS general substrate transporter"/>
    <property type="match status" value="1"/>
</dbReference>
<feature type="transmembrane region" description="Helical" evidence="7">
    <location>
        <begin position="363"/>
        <end position="383"/>
    </location>
</feature>
<keyword evidence="2" id="KW-0813">Transport</keyword>
<feature type="transmembrane region" description="Helical" evidence="7">
    <location>
        <begin position="77"/>
        <end position="95"/>
    </location>
</feature>
<reference evidence="9 10" key="1">
    <citation type="submission" date="2020-06" db="EMBL/GenBank/DDBJ databases">
        <authorList>
            <person name="Chanama M."/>
        </authorList>
    </citation>
    <scope>NUCLEOTIDE SEQUENCE [LARGE SCALE GENOMIC DNA]</scope>
    <source>
        <strain evidence="9 10">TBRC6557</strain>
    </source>
</reference>
<dbReference type="GO" id="GO:0022857">
    <property type="term" value="F:transmembrane transporter activity"/>
    <property type="evidence" value="ECO:0007669"/>
    <property type="project" value="InterPro"/>
</dbReference>
<dbReference type="RefSeq" id="WP_175599061.1">
    <property type="nucleotide sequence ID" value="NZ_JABWGO010000001.1"/>
</dbReference>
<evidence type="ECO:0000256" key="6">
    <source>
        <dbReference type="ARBA" id="ARBA00023136"/>
    </source>
</evidence>
<accession>A0A7Y6IMA5</accession>
<dbReference type="InterPro" id="IPR020846">
    <property type="entry name" value="MFS_dom"/>
</dbReference>
<evidence type="ECO:0000313" key="10">
    <source>
        <dbReference type="Proteomes" id="UP000546126"/>
    </source>
</evidence>
<feature type="transmembrane region" description="Helical" evidence="7">
    <location>
        <begin position="332"/>
        <end position="351"/>
    </location>
</feature>
<evidence type="ECO:0000256" key="3">
    <source>
        <dbReference type="ARBA" id="ARBA00022475"/>
    </source>
</evidence>
<feature type="transmembrane region" description="Helical" evidence="7">
    <location>
        <begin position="298"/>
        <end position="320"/>
    </location>
</feature>
<evidence type="ECO:0000256" key="1">
    <source>
        <dbReference type="ARBA" id="ARBA00004651"/>
    </source>
</evidence>
<feature type="transmembrane region" description="Helical" evidence="7">
    <location>
        <begin position="229"/>
        <end position="246"/>
    </location>
</feature>
<feature type="transmembrane region" description="Helical" evidence="7">
    <location>
        <begin position="46"/>
        <end position="65"/>
    </location>
</feature>
<evidence type="ECO:0000259" key="8">
    <source>
        <dbReference type="PROSITE" id="PS50850"/>
    </source>
</evidence>
<keyword evidence="3" id="KW-1003">Cell membrane</keyword>
<dbReference type="Gene3D" id="1.20.1250.20">
    <property type="entry name" value="MFS general substrate transporter like domains"/>
    <property type="match status" value="1"/>
</dbReference>
<feature type="transmembrane region" description="Helical" evidence="7">
    <location>
        <begin position="107"/>
        <end position="126"/>
    </location>
</feature>
<name>A0A7Y6IMA5_9ACTN</name>
<keyword evidence="4 7" id="KW-0812">Transmembrane</keyword>
<feature type="transmembrane region" description="Helical" evidence="7">
    <location>
        <begin position="199"/>
        <end position="217"/>
    </location>
</feature>
<keyword evidence="5 7" id="KW-1133">Transmembrane helix</keyword>
<evidence type="ECO:0000256" key="4">
    <source>
        <dbReference type="ARBA" id="ARBA00022692"/>
    </source>
</evidence>
<gene>
    <name evidence="9" type="ORF">HT134_05215</name>
</gene>
<feature type="domain" description="Major facilitator superfamily (MFS) profile" evidence="8">
    <location>
        <begin position="11"/>
        <end position="461"/>
    </location>
</feature>
<evidence type="ECO:0000256" key="7">
    <source>
        <dbReference type="SAM" id="Phobius"/>
    </source>
</evidence>
<dbReference type="InterPro" id="IPR011701">
    <property type="entry name" value="MFS"/>
</dbReference>
<dbReference type="Gene3D" id="1.20.1720.10">
    <property type="entry name" value="Multidrug resistance protein D"/>
    <property type="match status" value="1"/>
</dbReference>
<sequence>MSAPSPRRWTALALIAAAQFIVIMDTSIIGVALPRIQEDLGFTQESLSWVFNAYVVAFGGLLLLGGRLSDLFGARRLFGAGWLILLVGSLVAGVAPEVWVELTGRAVQGVGAALIAPSALTLLMMLFGHDPKELTKALALYGAAAPAGGTAGVFLGGVITEYLSWPWVFYINIPIALVALLATGPLMPAAQARRGSVDVAGALTVTLGLGAAVYAVVRAPEIGWGSAQTWLVLAAAVVLLGAFVTVQARRREPLMRLSIFRTPNLAAANVTQLLLGGAWIPMWFFLNLYLQQVLGYSAFPSGAALLPMTVLIMIGMIVLAPRAINRFGPKTTTVIGLALLAAGMGWLSLISPDGSFAADVLPASLVAALGMSLAFIPSLGTAISSAPPQEGGLASGIVNTSYQVGSALGLAAMTAVAAANGAAQLGDLPAMTSGFSAAFVGAAGVALVGALLAAATLRSPAPADEVAASRD</sequence>
<dbReference type="PANTHER" id="PTHR42718">
    <property type="entry name" value="MAJOR FACILITATOR SUPERFAMILY MULTIDRUG TRANSPORTER MFSC"/>
    <property type="match status" value="1"/>
</dbReference>
<dbReference type="EMBL" id="JABWGO010000001">
    <property type="protein sequence ID" value="NUW39534.1"/>
    <property type="molecule type" value="Genomic_DNA"/>
</dbReference>
<dbReference type="PROSITE" id="PS50850">
    <property type="entry name" value="MFS"/>
    <property type="match status" value="1"/>
</dbReference>
<feature type="transmembrane region" description="Helical" evidence="7">
    <location>
        <begin position="435"/>
        <end position="455"/>
    </location>
</feature>
<dbReference type="Pfam" id="PF07690">
    <property type="entry name" value="MFS_1"/>
    <property type="match status" value="1"/>
</dbReference>
<comment type="subcellular location">
    <subcellularLocation>
        <location evidence="1">Cell membrane</location>
        <topology evidence="1">Multi-pass membrane protein</topology>
    </subcellularLocation>
</comment>
<feature type="transmembrane region" description="Helical" evidence="7">
    <location>
        <begin position="138"/>
        <end position="159"/>
    </location>
</feature>
<dbReference type="PANTHER" id="PTHR42718:SF46">
    <property type="entry name" value="BLR6921 PROTEIN"/>
    <property type="match status" value="1"/>
</dbReference>
<evidence type="ECO:0000256" key="2">
    <source>
        <dbReference type="ARBA" id="ARBA00022448"/>
    </source>
</evidence>
<keyword evidence="6 7" id="KW-0472">Membrane</keyword>
<feature type="transmembrane region" description="Helical" evidence="7">
    <location>
        <begin position="266"/>
        <end position="286"/>
    </location>
</feature>
<dbReference type="InterPro" id="IPR036259">
    <property type="entry name" value="MFS_trans_sf"/>
</dbReference>
<organism evidence="9 10">
    <name type="scientific">Nonomuraea rhodomycinica</name>
    <dbReference type="NCBI Taxonomy" id="1712872"/>
    <lineage>
        <taxon>Bacteria</taxon>
        <taxon>Bacillati</taxon>
        <taxon>Actinomycetota</taxon>
        <taxon>Actinomycetes</taxon>
        <taxon>Streptosporangiales</taxon>
        <taxon>Streptosporangiaceae</taxon>
        <taxon>Nonomuraea</taxon>
    </lineage>
</organism>
<feature type="transmembrane region" description="Helical" evidence="7">
    <location>
        <begin position="165"/>
        <end position="187"/>
    </location>
</feature>
<comment type="caution">
    <text evidence="9">The sequence shown here is derived from an EMBL/GenBank/DDBJ whole genome shotgun (WGS) entry which is preliminary data.</text>
</comment>
<dbReference type="AlphaFoldDB" id="A0A7Y6IMA5"/>
<dbReference type="Proteomes" id="UP000546126">
    <property type="component" value="Unassembled WGS sequence"/>
</dbReference>